<name>A0A6A7W8T9_9BACT</name>
<dbReference type="OrthoDB" id="1433626at2"/>
<organism evidence="1 2">
    <name type="scientific">Segatella copri</name>
    <dbReference type="NCBI Taxonomy" id="165179"/>
    <lineage>
        <taxon>Bacteria</taxon>
        <taxon>Pseudomonadati</taxon>
        <taxon>Bacteroidota</taxon>
        <taxon>Bacteroidia</taxon>
        <taxon>Bacteroidales</taxon>
        <taxon>Prevotellaceae</taxon>
        <taxon>Segatella</taxon>
    </lineage>
</organism>
<sequence>MSIQFPILNISLSNLSSQDLEETHIGDLWDYPGDNSIFEEYYNNQKYVDQSGHIFKIIGKRKSNFINSIIHFNKKELIFEDCGETISFSVLKDFLINRYNSLDDNLAKSVLIRLTKQS</sequence>
<dbReference type="EMBL" id="VZAD01000025">
    <property type="protein sequence ID" value="MQP10897.1"/>
    <property type="molecule type" value="Genomic_DNA"/>
</dbReference>
<dbReference type="AlphaFoldDB" id="A0A6A7W8T9"/>
<dbReference type="Proteomes" id="UP000384372">
    <property type="component" value="Unassembled WGS sequence"/>
</dbReference>
<reference evidence="1 2" key="1">
    <citation type="submission" date="2019-09" db="EMBL/GenBank/DDBJ databases">
        <title>Distinct polysaccharide growth profiles of human intestinal Prevotella copri isolates.</title>
        <authorList>
            <person name="Fehlner-Peach H."/>
            <person name="Magnabosco C."/>
            <person name="Raghavan V."/>
            <person name="Scher J.U."/>
            <person name="Tett A."/>
            <person name="Cox L.M."/>
            <person name="Gottsegen C."/>
            <person name="Watters A."/>
            <person name="Wiltshire- Gordon J.D."/>
            <person name="Segata N."/>
            <person name="Bonneau R."/>
            <person name="Littman D.R."/>
        </authorList>
    </citation>
    <scope>NUCLEOTIDE SEQUENCE [LARGE SCALE GENOMIC DNA]</scope>
    <source>
        <strain evidence="2">iAQ1173</strain>
    </source>
</reference>
<accession>A0A6A7W8T9</accession>
<evidence type="ECO:0000313" key="1">
    <source>
        <dbReference type="EMBL" id="MQP10897.1"/>
    </source>
</evidence>
<gene>
    <name evidence="1" type="ORF">F7D20_02720</name>
</gene>
<protein>
    <submittedName>
        <fullName evidence="1">Uncharacterized protein</fullName>
    </submittedName>
</protein>
<proteinExistence type="predicted"/>
<evidence type="ECO:0000313" key="2">
    <source>
        <dbReference type="Proteomes" id="UP000384372"/>
    </source>
</evidence>
<comment type="caution">
    <text evidence="1">The sequence shown here is derived from an EMBL/GenBank/DDBJ whole genome shotgun (WGS) entry which is preliminary data.</text>
</comment>
<keyword evidence="2" id="KW-1185">Reference proteome</keyword>
<dbReference type="RefSeq" id="WP_158462746.1">
    <property type="nucleotide sequence ID" value="NZ_VZAD01000025.1"/>
</dbReference>